<dbReference type="GO" id="GO:0043386">
    <property type="term" value="P:mycotoxin biosynthetic process"/>
    <property type="evidence" value="ECO:0007669"/>
    <property type="project" value="InterPro"/>
</dbReference>
<proteinExistence type="inferred from homology"/>
<evidence type="ECO:0000313" key="5">
    <source>
        <dbReference type="Proteomes" id="UP000070700"/>
    </source>
</evidence>
<dbReference type="AlphaFoldDB" id="A0A132B6D1"/>
<evidence type="ECO:0000256" key="1">
    <source>
        <dbReference type="ARBA" id="ARBA00004685"/>
    </source>
</evidence>
<name>A0A132B6D1_MOLSC</name>
<organism evidence="4 5">
    <name type="scientific">Mollisia scopiformis</name>
    <name type="common">Conifer needle endophyte fungus</name>
    <name type="synonym">Phialocephala scopiformis</name>
    <dbReference type="NCBI Taxonomy" id="149040"/>
    <lineage>
        <taxon>Eukaryota</taxon>
        <taxon>Fungi</taxon>
        <taxon>Dikarya</taxon>
        <taxon>Ascomycota</taxon>
        <taxon>Pezizomycotina</taxon>
        <taxon>Leotiomycetes</taxon>
        <taxon>Helotiales</taxon>
        <taxon>Mollisiaceae</taxon>
        <taxon>Mollisia</taxon>
    </lineage>
</organism>
<dbReference type="InterPro" id="IPR021765">
    <property type="entry name" value="UstYa-like"/>
</dbReference>
<dbReference type="InParanoid" id="A0A132B6D1"/>
<accession>A0A132B6D1</accession>
<dbReference type="PANTHER" id="PTHR33365">
    <property type="entry name" value="YALI0B05434P"/>
    <property type="match status" value="1"/>
</dbReference>
<comment type="similarity">
    <text evidence="3">Belongs to the ustYa family.</text>
</comment>
<evidence type="ECO:0000256" key="2">
    <source>
        <dbReference type="ARBA" id="ARBA00023002"/>
    </source>
</evidence>
<dbReference type="GO" id="GO:0016491">
    <property type="term" value="F:oxidoreductase activity"/>
    <property type="evidence" value="ECO:0007669"/>
    <property type="project" value="UniProtKB-KW"/>
</dbReference>
<dbReference type="RefSeq" id="XP_018061592.1">
    <property type="nucleotide sequence ID" value="XM_018210220.1"/>
</dbReference>
<feature type="non-terminal residue" evidence="4">
    <location>
        <position position="1"/>
    </location>
</feature>
<comment type="pathway">
    <text evidence="1">Mycotoxin biosynthesis.</text>
</comment>
<keyword evidence="5" id="KW-1185">Reference proteome</keyword>
<evidence type="ECO:0000313" key="4">
    <source>
        <dbReference type="EMBL" id="KUJ07237.1"/>
    </source>
</evidence>
<evidence type="ECO:0000256" key="3">
    <source>
        <dbReference type="ARBA" id="ARBA00035112"/>
    </source>
</evidence>
<dbReference type="Pfam" id="PF11807">
    <property type="entry name" value="UstYa"/>
    <property type="match status" value="1"/>
</dbReference>
<dbReference type="EMBL" id="KQ947441">
    <property type="protein sequence ID" value="KUJ07237.1"/>
    <property type="molecule type" value="Genomic_DNA"/>
</dbReference>
<protein>
    <submittedName>
        <fullName evidence="4">Uncharacterized protein</fullName>
    </submittedName>
</protein>
<reference evidence="4 5" key="1">
    <citation type="submission" date="2015-10" db="EMBL/GenBank/DDBJ databases">
        <title>Full genome of DAOMC 229536 Phialocephala scopiformis, a fungal endophyte of spruce producing the potent anti-insectan compound rugulosin.</title>
        <authorList>
            <consortium name="DOE Joint Genome Institute"/>
            <person name="Walker A.K."/>
            <person name="Frasz S.L."/>
            <person name="Seifert K.A."/>
            <person name="Miller J.D."/>
            <person name="Mondo S.J."/>
            <person name="Labutti K."/>
            <person name="Lipzen A."/>
            <person name="Dockter R."/>
            <person name="Kennedy M."/>
            <person name="Grigoriev I.V."/>
            <person name="Spatafora J.W."/>
        </authorList>
    </citation>
    <scope>NUCLEOTIDE SEQUENCE [LARGE SCALE GENOMIC DNA]</scope>
    <source>
        <strain evidence="4 5">CBS 120377</strain>
    </source>
</reference>
<keyword evidence="2" id="KW-0560">Oxidoreductase</keyword>
<dbReference type="OrthoDB" id="3687641at2759"/>
<dbReference type="Proteomes" id="UP000070700">
    <property type="component" value="Unassembled WGS sequence"/>
</dbReference>
<dbReference type="PANTHER" id="PTHR33365:SF11">
    <property type="entry name" value="TAT PATHWAY SIGNAL SEQUENCE"/>
    <property type="match status" value="1"/>
</dbReference>
<sequence>FIHNETFSEGPSERSALAWNEMFPQRGGYFSHPVIAPERSTMSVFHQLHCVDMLRLGFYQFYDAAVSGVQIMPNDPQMKYSPAHMRHCIDLLRQSLMCLADTTIEIKEGPRGAKGFGTTHQCRDWDQLVSWTTKWQLEDTMPPKGVLGA</sequence>
<dbReference type="GeneID" id="28819946"/>
<gene>
    <name evidence="4" type="ORF">LY89DRAFT_601883</name>
</gene>
<dbReference type="KEGG" id="psco:LY89DRAFT_601883"/>